<dbReference type="Proteomes" id="UP000219252">
    <property type="component" value="Unassembled WGS sequence"/>
</dbReference>
<gene>
    <name evidence="1" type="ORF">SAMN05877842_10721</name>
</gene>
<name>A0A285UE59_9BACL</name>
<keyword evidence="2" id="KW-1185">Reference proteome</keyword>
<evidence type="ECO:0000313" key="1">
    <source>
        <dbReference type="EMBL" id="SOC40043.1"/>
    </source>
</evidence>
<dbReference type="Pfam" id="PF20935">
    <property type="entry name" value="DUF6847"/>
    <property type="match status" value="1"/>
</dbReference>
<proteinExistence type="predicted"/>
<accession>A0A285UE59</accession>
<protein>
    <submittedName>
        <fullName evidence="1">Uncharacterized protein</fullName>
    </submittedName>
</protein>
<dbReference type="EMBL" id="OBQC01000007">
    <property type="protein sequence ID" value="SOC40043.1"/>
    <property type="molecule type" value="Genomic_DNA"/>
</dbReference>
<evidence type="ECO:0000313" key="2">
    <source>
        <dbReference type="Proteomes" id="UP000219252"/>
    </source>
</evidence>
<reference evidence="2" key="1">
    <citation type="submission" date="2017-08" db="EMBL/GenBank/DDBJ databases">
        <authorList>
            <person name="Varghese N."/>
            <person name="Submissions S."/>
        </authorList>
    </citation>
    <scope>NUCLEOTIDE SEQUENCE [LARGE SCALE GENOMIC DNA]</scope>
    <source>
        <strain evidence="2">JC23</strain>
    </source>
</reference>
<sequence>MKMKKIPLAEGVKLKGVLTKKISELTNEIQSVSKAIVEKGQTPKPSGRSLSEVEAELAQVRKDSRTLDRLIYRANIDNTVNFKGEELPIVEAIELATQLRAEAALCKDMSRSEKERLYHSTGDNVIFYQVTLYDPEEYRKRANELEKEAHRLSNLINAKNYQVEIEFNDSNYF</sequence>
<dbReference type="AlphaFoldDB" id="A0A285UE59"/>
<dbReference type="InterPro" id="IPR047741">
    <property type="entry name" value="DIP1984-like"/>
</dbReference>
<dbReference type="Gene3D" id="6.10.320.10">
    <property type="match status" value="1"/>
</dbReference>
<organism evidence="1 2">
    <name type="scientific">Ureibacillus acetophenoni</name>
    <dbReference type="NCBI Taxonomy" id="614649"/>
    <lineage>
        <taxon>Bacteria</taxon>
        <taxon>Bacillati</taxon>
        <taxon>Bacillota</taxon>
        <taxon>Bacilli</taxon>
        <taxon>Bacillales</taxon>
        <taxon>Caryophanaceae</taxon>
        <taxon>Ureibacillus</taxon>
    </lineage>
</organism>